<dbReference type="Pfam" id="PF01728">
    <property type="entry name" value="FtsJ"/>
    <property type="match status" value="1"/>
</dbReference>
<evidence type="ECO:0000313" key="2">
    <source>
        <dbReference type="EMBL" id="KKP55012.1"/>
    </source>
</evidence>
<evidence type="ECO:0000259" key="1">
    <source>
        <dbReference type="Pfam" id="PF01728"/>
    </source>
</evidence>
<dbReference type="PANTHER" id="PTHR37524">
    <property type="entry name" value="RIBOSOMAL RNA LARGE SUBUNIT METHYLTRANSFERASE M"/>
    <property type="match status" value="1"/>
</dbReference>
<reference evidence="2 3" key="1">
    <citation type="journal article" date="2015" name="Nature">
        <title>rRNA introns, odd ribosomes, and small enigmatic genomes across a large radiation of phyla.</title>
        <authorList>
            <person name="Brown C.T."/>
            <person name="Hug L.A."/>
            <person name="Thomas B.C."/>
            <person name="Sharon I."/>
            <person name="Castelle C.J."/>
            <person name="Singh A."/>
            <person name="Wilkins M.J."/>
            <person name="Williams K.H."/>
            <person name="Banfield J.F."/>
        </authorList>
    </citation>
    <scope>NUCLEOTIDE SEQUENCE [LARGE SCALE GENOMIC DNA]</scope>
</reference>
<dbReference type="PATRIC" id="fig|1619088.3.peg.279"/>
<accession>A0A0G0DI15</accession>
<comment type="caution">
    <text evidence="2">The sequence shown here is derived from an EMBL/GenBank/DDBJ whole genome shotgun (WGS) entry which is preliminary data.</text>
</comment>
<dbReference type="SUPFAM" id="SSF53335">
    <property type="entry name" value="S-adenosyl-L-methionine-dependent methyltransferases"/>
    <property type="match status" value="1"/>
</dbReference>
<dbReference type="GO" id="GO:0032259">
    <property type="term" value="P:methylation"/>
    <property type="evidence" value="ECO:0007669"/>
    <property type="project" value="InterPro"/>
</dbReference>
<protein>
    <submittedName>
        <fullName evidence="2">THUMP domain protein</fullName>
    </submittedName>
</protein>
<proteinExistence type="predicted"/>
<dbReference type="InterPro" id="IPR029063">
    <property type="entry name" value="SAM-dependent_MTases_sf"/>
</dbReference>
<dbReference type="CDD" id="cd02440">
    <property type="entry name" value="AdoMet_MTases"/>
    <property type="match status" value="1"/>
</dbReference>
<feature type="domain" description="Ribosomal RNA methyltransferase FtsJ" evidence="1">
    <location>
        <begin position="214"/>
        <end position="301"/>
    </location>
</feature>
<dbReference type="Proteomes" id="UP000034488">
    <property type="component" value="Unassembled WGS sequence"/>
</dbReference>
<dbReference type="InterPro" id="IPR002877">
    <property type="entry name" value="RNA_MeTrfase_FtsJ_dom"/>
</dbReference>
<dbReference type="GO" id="GO:0008168">
    <property type="term" value="F:methyltransferase activity"/>
    <property type="evidence" value="ECO:0007669"/>
    <property type="project" value="InterPro"/>
</dbReference>
<gene>
    <name evidence="2" type="ORF">UR47_C0006G0005</name>
</gene>
<dbReference type="PANTHER" id="PTHR37524:SF2">
    <property type="entry name" value="RIBOSOMAL RNA METHYLTRANSFERASE FTSJ DOMAIN-CONTAINING PROTEIN"/>
    <property type="match status" value="1"/>
</dbReference>
<dbReference type="AlphaFoldDB" id="A0A0G0DI15"/>
<sequence>MEKTETKDSNIDDISFLEGVGIETNGKASAYLVTFTPYFRNVARREITDFDSSIKFERPISDSIALVTSAKPNEEFIEEMKKESPIFIKHIMPIMGAGEIEGILDKDKVSLLEAVDQIANIKTGSKFAVQCRVISGGLPYSAKDIEVYVGEAYYNKGNIPSFSDRDIINEDIDIISILVHGKTYYVGFSKSSDNLNFHSDEHRIRARAGKREISRAESKLIEALSTFKVELDGHGTALDLGAAPGGWSKVLADYGYKVLAVDPAALHPDLEQDSRIIHMKSKAQDIQLDEPLDLIVNDMNMDPQETGKIMNDIAHLLRDGGLAIVTLKLPDHAQRSIEEAVAILEKEYEVVKIRSLFHNRQEVTALLQRKTK</sequence>
<name>A0A0G0DI15_9BACT</name>
<dbReference type="Gene3D" id="3.40.50.150">
    <property type="entry name" value="Vaccinia Virus protein VP39"/>
    <property type="match status" value="1"/>
</dbReference>
<evidence type="ECO:0000313" key="3">
    <source>
        <dbReference type="Proteomes" id="UP000034488"/>
    </source>
</evidence>
<dbReference type="EMBL" id="LBPI01000006">
    <property type="protein sequence ID" value="KKP55012.1"/>
    <property type="molecule type" value="Genomic_DNA"/>
</dbReference>
<organism evidence="2 3">
    <name type="scientific">candidate division WS6 bacterium GW2011_GWB1_33_6</name>
    <dbReference type="NCBI Taxonomy" id="1619088"/>
    <lineage>
        <taxon>Bacteria</taxon>
        <taxon>Candidatus Dojkabacteria</taxon>
    </lineage>
</organism>